<reference evidence="2 3" key="1">
    <citation type="submission" date="2019-08" db="EMBL/GenBank/DDBJ databases">
        <title>Lewinella sp. strain SSH13 Genome sequencing and assembly.</title>
        <authorList>
            <person name="Kim I."/>
        </authorList>
    </citation>
    <scope>NUCLEOTIDE SEQUENCE [LARGE SCALE GENOMIC DNA]</scope>
    <source>
        <strain evidence="2 3">SSH13</strain>
    </source>
</reference>
<comment type="caution">
    <text evidence="2">The sequence shown here is derived from an EMBL/GenBank/DDBJ whole genome shotgun (WGS) entry which is preliminary data.</text>
</comment>
<accession>A0A5C7FEW6</accession>
<evidence type="ECO:0000313" key="2">
    <source>
        <dbReference type="EMBL" id="TXF88066.1"/>
    </source>
</evidence>
<gene>
    <name evidence="2" type="ORF">FUA23_16425</name>
</gene>
<keyword evidence="1" id="KW-0472">Membrane</keyword>
<sequence length="140" mass="15671">METRIQQYRFSDSKAGIVTAAAVHLMCGTIFYMLSDEPLLSSGRPQLLWAIGLILLVLFRYYSWKNTSMNLLIVAGYIAGLIFEWLTFGIPEAAMTLNMTGYNKGFITTAIVQTLPWLYAGLRVCCTLLLVHVAREGARL</sequence>
<dbReference type="RefSeq" id="WP_147931854.1">
    <property type="nucleotide sequence ID" value="NZ_VOXD01000027.1"/>
</dbReference>
<protein>
    <submittedName>
        <fullName evidence="2">Uncharacterized protein</fullName>
    </submittedName>
</protein>
<feature type="transmembrane region" description="Helical" evidence="1">
    <location>
        <begin position="46"/>
        <end position="64"/>
    </location>
</feature>
<feature type="transmembrane region" description="Helical" evidence="1">
    <location>
        <begin position="71"/>
        <end position="90"/>
    </location>
</feature>
<organism evidence="2 3">
    <name type="scientific">Neolewinella aurantiaca</name>
    <dbReference type="NCBI Taxonomy" id="2602767"/>
    <lineage>
        <taxon>Bacteria</taxon>
        <taxon>Pseudomonadati</taxon>
        <taxon>Bacteroidota</taxon>
        <taxon>Saprospiria</taxon>
        <taxon>Saprospirales</taxon>
        <taxon>Lewinellaceae</taxon>
        <taxon>Neolewinella</taxon>
    </lineage>
</organism>
<dbReference type="OrthoDB" id="9926315at2"/>
<name>A0A5C7FEW6_9BACT</name>
<feature type="transmembrane region" description="Helical" evidence="1">
    <location>
        <begin position="15"/>
        <end position="34"/>
    </location>
</feature>
<dbReference type="EMBL" id="VOXD01000027">
    <property type="protein sequence ID" value="TXF88066.1"/>
    <property type="molecule type" value="Genomic_DNA"/>
</dbReference>
<keyword evidence="1" id="KW-1133">Transmembrane helix</keyword>
<keyword evidence="3" id="KW-1185">Reference proteome</keyword>
<dbReference type="Proteomes" id="UP000321907">
    <property type="component" value="Unassembled WGS sequence"/>
</dbReference>
<keyword evidence="1" id="KW-0812">Transmembrane</keyword>
<dbReference type="AlphaFoldDB" id="A0A5C7FEW6"/>
<evidence type="ECO:0000313" key="3">
    <source>
        <dbReference type="Proteomes" id="UP000321907"/>
    </source>
</evidence>
<proteinExistence type="predicted"/>
<evidence type="ECO:0000256" key="1">
    <source>
        <dbReference type="SAM" id="Phobius"/>
    </source>
</evidence>
<feature type="transmembrane region" description="Helical" evidence="1">
    <location>
        <begin position="110"/>
        <end position="131"/>
    </location>
</feature>